<evidence type="ECO:0000313" key="7">
    <source>
        <dbReference type="Proteomes" id="UP000501452"/>
    </source>
</evidence>
<sequence>MIQPLRKVVGRLVETPVKREAPARLVVADDHDFVRSGIKVMLSGETDLRIVGEAADGQEALEICGRERPDLALMDVRMPRMDGLTATRSIKRSFPGVSVLILTMHENEDYLLEAVKAGAAGYVLKDAPQNELVTAIRKVLEGETTLNRRLATGLLKRLANDARGAAAPRAEDGRAAPAQPLTARELEVLEHVALGQTNREIAEDFVISVGTVKNHVEHIIAKLEASDRTQAVVRALELRLIDFPRP</sequence>
<dbReference type="Gene3D" id="3.40.50.2300">
    <property type="match status" value="1"/>
</dbReference>
<gene>
    <name evidence="6" type="ORF">GBA63_18385</name>
</gene>
<dbReference type="KEGG" id="rub:GBA63_18385"/>
<dbReference type="AlphaFoldDB" id="A0A6G8QD07"/>
<feature type="domain" description="HTH luxR-type" evidence="4">
    <location>
        <begin position="174"/>
        <end position="239"/>
    </location>
</feature>
<dbReference type="CDD" id="cd06170">
    <property type="entry name" value="LuxR_C_like"/>
    <property type="match status" value="1"/>
</dbReference>
<keyword evidence="7" id="KW-1185">Reference proteome</keyword>
<dbReference type="SUPFAM" id="SSF46894">
    <property type="entry name" value="C-terminal effector domain of the bipartite response regulators"/>
    <property type="match status" value="1"/>
</dbReference>
<evidence type="ECO:0000313" key="6">
    <source>
        <dbReference type="EMBL" id="QIN84390.1"/>
    </source>
</evidence>
<dbReference type="PRINTS" id="PR00038">
    <property type="entry name" value="HTHLUXR"/>
</dbReference>
<dbReference type="GO" id="GO:0006355">
    <property type="term" value="P:regulation of DNA-templated transcription"/>
    <property type="evidence" value="ECO:0007669"/>
    <property type="project" value="InterPro"/>
</dbReference>
<dbReference type="Pfam" id="PF00072">
    <property type="entry name" value="Response_reg"/>
    <property type="match status" value="1"/>
</dbReference>
<dbReference type="PROSITE" id="PS50110">
    <property type="entry name" value="RESPONSE_REGULATORY"/>
    <property type="match status" value="1"/>
</dbReference>
<dbReference type="Proteomes" id="UP000501452">
    <property type="component" value="Chromosome"/>
</dbReference>
<dbReference type="PROSITE" id="PS50043">
    <property type="entry name" value="HTH_LUXR_2"/>
    <property type="match status" value="1"/>
</dbReference>
<evidence type="ECO:0000256" key="2">
    <source>
        <dbReference type="ARBA" id="ARBA00023125"/>
    </source>
</evidence>
<dbReference type="InterPro" id="IPR001789">
    <property type="entry name" value="Sig_transdc_resp-reg_receiver"/>
</dbReference>
<keyword evidence="1 3" id="KW-0597">Phosphoprotein</keyword>
<dbReference type="InterPro" id="IPR058245">
    <property type="entry name" value="NreC/VraR/RcsB-like_REC"/>
</dbReference>
<dbReference type="GO" id="GO:0000160">
    <property type="term" value="P:phosphorelay signal transduction system"/>
    <property type="evidence" value="ECO:0007669"/>
    <property type="project" value="InterPro"/>
</dbReference>
<feature type="domain" description="Response regulatory" evidence="5">
    <location>
        <begin position="24"/>
        <end position="140"/>
    </location>
</feature>
<evidence type="ECO:0000256" key="1">
    <source>
        <dbReference type="ARBA" id="ARBA00022553"/>
    </source>
</evidence>
<dbReference type="PANTHER" id="PTHR43214:SF43">
    <property type="entry name" value="TWO-COMPONENT RESPONSE REGULATOR"/>
    <property type="match status" value="1"/>
</dbReference>
<evidence type="ECO:0000259" key="4">
    <source>
        <dbReference type="PROSITE" id="PS50043"/>
    </source>
</evidence>
<evidence type="ECO:0000259" key="5">
    <source>
        <dbReference type="PROSITE" id="PS50110"/>
    </source>
</evidence>
<proteinExistence type="predicted"/>
<dbReference type="GO" id="GO:0003677">
    <property type="term" value="F:DNA binding"/>
    <property type="evidence" value="ECO:0007669"/>
    <property type="project" value="UniProtKB-KW"/>
</dbReference>
<dbReference type="InterPro" id="IPR016032">
    <property type="entry name" value="Sig_transdc_resp-reg_C-effctor"/>
</dbReference>
<dbReference type="PROSITE" id="PS00622">
    <property type="entry name" value="HTH_LUXR_1"/>
    <property type="match status" value="1"/>
</dbReference>
<dbReference type="Pfam" id="PF00196">
    <property type="entry name" value="GerE"/>
    <property type="match status" value="1"/>
</dbReference>
<dbReference type="SMART" id="SM00448">
    <property type="entry name" value="REC"/>
    <property type="match status" value="1"/>
</dbReference>
<dbReference type="CDD" id="cd17535">
    <property type="entry name" value="REC_NarL-like"/>
    <property type="match status" value="1"/>
</dbReference>
<accession>A0A6G8QD07</accession>
<feature type="modified residue" description="4-aspartylphosphate" evidence="3">
    <location>
        <position position="75"/>
    </location>
</feature>
<reference evidence="6 7" key="1">
    <citation type="submission" date="2019-10" db="EMBL/GenBank/DDBJ databases">
        <title>Rubrobacter sp nov SCSIO 52090 isolated from a deep-sea sediment in the South China Sea.</title>
        <authorList>
            <person name="Chen R.W."/>
        </authorList>
    </citation>
    <scope>NUCLEOTIDE SEQUENCE [LARGE SCALE GENOMIC DNA]</scope>
    <source>
        <strain evidence="6 7">SCSIO 52909</strain>
    </source>
</reference>
<dbReference type="InterPro" id="IPR000792">
    <property type="entry name" value="Tscrpt_reg_LuxR_C"/>
</dbReference>
<keyword evidence="2" id="KW-0238">DNA-binding</keyword>
<evidence type="ECO:0000256" key="3">
    <source>
        <dbReference type="PROSITE-ProRule" id="PRU00169"/>
    </source>
</evidence>
<dbReference type="PANTHER" id="PTHR43214">
    <property type="entry name" value="TWO-COMPONENT RESPONSE REGULATOR"/>
    <property type="match status" value="1"/>
</dbReference>
<organism evidence="6 7">
    <name type="scientific">Rubrobacter tropicus</name>
    <dbReference type="NCBI Taxonomy" id="2653851"/>
    <lineage>
        <taxon>Bacteria</taxon>
        <taxon>Bacillati</taxon>
        <taxon>Actinomycetota</taxon>
        <taxon>Rubrobacteria</taxon>
        <taxon>Rubrobacterales</taxon>
        <taxon>Rubrobacteraceae</taxon>
        <taxon>Rubrobacter</taxon>
    </lineage>
</organism>
<dbReference type="SUPFAM" id="SSF52172">
    <property type="entry name" value="CheY-like"/>
    <property type="match status" value="1"/>
</dbReference>
<dbReference type="InterPro" id="IPR011006">
    <property type="entry name" value="CheY-like_superfamily"/>
</dbReference>
<name>A0A6G8QD07_9ACTN</name>
<dbReference type="InterPro" id="IPR039420">
    <property type="entry name" value="WalR-like"/>
</dbReference>
<dbReference type="SMART" id="SM00421">
    <property type="entry name" value="HTH_LUXR"/>
    <property type="match status" value="1"/>
</dbReference>
<dbReference type="EMBL" id="CP045119">
    <property type="protein sequence ID" value="QIN84390.1"/>
    <property type="molecule type" value="Genomic_DNA"/>
</dbReference>
<protein>
    <submittedName>
        <fullName evidence="6">Response regulator</fullName>
    </submittedName>
</protein>